<dbReference type="Pfam" id="PF01699">
    <property type="entry name" value="Na_Ca_ex"/>
    <property type="match status" value="2"/>
</dbReference>
<evidence type="ECO:0000313" key="12">
    <source>
        <dbReference type="Proteomes" id="UP000053760"/>
    </source>
</evidence>
<dbReference type="GO" id="GO:0008273">
    <property type="term" value="F:calcium, potassium:sodium antiporter activity"/>
    <property type="evidence" value="ECO:0007669"/>
    <property type="project" value="TreeGrafter"/>
</dbReference>
<dbReference type="FunFam" id="1.20.1420.30:FF:000005">
    <property type="entry name" value="sodium/potassium/calcium exchanger 3 isoform X1"/>
    <property type="match status" value="1"/>
</dbReference>
<feature type="transmembrane region" description="Helical" evidence="9">
    <location>
        <begin position="501"/>
        <end position="524"/>
    </location>
</feature>
<feature type="transmembrane region" description="Helical" evidence="9">
    <location>
        <begin position="146"/>
        <end position="167"/>
    </location>
</feature>
<keyword evidence="6 9" id="KW-1133">Transmembrane helix</keyword>
<evidence type="ECO:0000256" key="1">
    <source>
        <dbReference type="ARBA" id="ARBA00004141"/>
    </source>
</evidence>
<protein>
    <submittedName>
        <fullName evidence="11">Sodium/potassium/calcium exchanger 4</fullName>
    </submittedName>
</protein>
<dbReference type="PANTHER" id="PTHR10846:SF21">
    <property type="entry name" value="SODIUM_POTASSIUM_CALCIUM EXCHANGER 4"/>
    <property type="match status" value="1"/>
</dbReference>
<reference evidence="11 12" key="1">
    <citation type="submission" date="2014-04" db="EMBL/GenBank/DDBJ databases">
        <title>Genome evolution of avian class.</title>
        <authorList>
            <person name="Zhang G."/>
            <person name="Li C."/>
        </authorList>
    </citation>
    <scope>NUCLEOTIDE SEQUENCE [LARGE SCALE GENOMIC DNA]</scope>
    <source>
        <strain evidence="11">BGI_N303</strain>
    </source>
</reference>
<evidence type="ECO:0000256" key="4">
    <source>
        <dbReference type="ARBA" id="ARBA00022568"/>
    </source>
</evidence>
<evidence type="ECO:0000256" key="6">
    <source>
        <dbReference type="ARBA" id="ARBA00022989"/>
    </source>
</evidence>
<feature type="transmembrane region" description="Helical" evidence="9">
    <location>
        <begin position="428"/>
        <end position="449"/>
    </location>
</feature>
<dbReference type="Gene3D" id="1.20.1420.30">
    <property type="entry name" value="NCX, central ion-binding region"/>
    <property type="match status" value="2"/>
</dbReference>
<keyword evidence="7 9" id="KW-0472">Membrane</keyword>
<proteinExistence type="inferred from homology"/>
<dbReference type="InterPro" id="IPR004837">
    <property type="entry name" value="NaCa_Exmemb"/>
</dbReference>
<keyword evidence="3" id="KW-0050">Antiport</keyword>
<evidence type="ECO:0000256" key="7">
    <source>
        <dbReference type="ARBA" id="ARBA00023136"/>
    </source>
</evidence>
<evidence type="ECO:0000256" key="5">
    <source>
        <dbReference type="ARBA" id="ARBA00022692"/>
    </source>
</evidence>
<evidence type="ECO:0000256" key="2">
    <source>
        <dbReference type="ARBA" id="ARBA00005364"/>
    </source>
</evidence>
<feature type="transmembrane region" description="Helical" evidence="9">
    <location>
        <begin position="120"/>
        <end position="140"/>
    </location>
</feature>
<feature type="transmembrane region" description="Helical" evidence="9">
    <location>
        <begin position="87"/>
        <end position="108"/>
    </location>
</feature>
<feature type="domain" description="Sodium/calcium exchanger membrane region" evidence="10">
    <location>
        <begin position="24"/>
        <end position="163"/>
    </location>
</feature>
<feature type="non-terminal residue" evidence="11">
    <location>
        <position position="531"/>
    </location>
</feature>
<accession>A0A091G418</accession>
<comment type="similarity">
    <text evidence="2">Belongs to the Ca(2+):cation antiporter (CaCA) (TC 2.A.19) family. SLC24A subfamily.</text>
</comment>
<dbReference type="NCBIfam" id="TIGR00367">
    <property type="entry name" value="calcium/sodium antiporter"/>
    <property type="match status" value="1"/>
</dbReference>
<organism evidence="11 12">
    <name type="scientific">Cuculus canorus</name>
    <name type="common">Common cuckoo</name>
    <dbReference type="NCBI Taxonomy" id="55661"/>
    <lineage>
        <taxon>Eukaryota</taxon>
        <taxon>Metazoa</taxon>
        <taxon>Chordata</taxon>
        <taxon>Craniata</taxon>
        <taxon>Vertebrata</taxon>
        <taxon>Euteleostomi</taxon>
        <taxon>Archelosauria</taxon>
        <taxon>Archosauria</taxon>
        <taxon>Dinosauria</taxon>
        <taxon>Saurischia</taxon>
        <taxon>Theropoda</taxon>
        <taxon>Coelurosauria</taxon>
        <taxon>Aves</taxon>
        <taxon>Neognathae</taxon>
        <taxon>Neoaves</taxon>
        <taxon>Otidimorphae</taxon>
        <taxon>Cuculiformes</taxon>
        <taxon>Cuculidae</taxon>
        <taxon>Cuculus</taxon>
    </lineage>
</organism>
<keyword evidence="12" id="KW-1185">Reference proteome</keyword>
<feature type="non-terminal residue" evidence="11">
    <location>
        <position position="1"/>
    </location>
</feature>
<evidence type="ECO:0000256" key="3">
    <source>
        <dbReference type="ARBA" id="ARBA00022449"/>
    </source>
</evidence>
<dbReference type="Proteomes" id="UP000053760">
    <property type="component" value="Unassembled WGS sequence"/>
</dbReference>
<evidence type="ECO:0000259" key="10">
    <source>
        <dbReference type="Pfam" id="PF01699"/>
    </source>
</evidence>
<comment type="subcellular location">
    <subcellularLocation>
        <location evidence="1">Membrane</location>
        <topology evidence="1">Multi-pass membrane protein</topology>
    </subcellularLocation>
</comment>
<dbReference type="STRING" id="55661.A0A091G418"/>
<sequence>AINEFPEDIFTNKERQQGGVLLHIIAALYMFYALAIVCDDFFVPSLEKICEKLHLSEDVAGATFMAAGSSTPELFASVIVLKITLDNLWMCTAAINFCHSDAIMLYRCDILQVVCLTQWAVFRDSVYYTISVIVLIVFIYDEKIEWWESLVLIIMYSFYILIMKYNVRMQNFFTLKSKNVGNGDTVNNELEDGNKCYASNYDDPSIPLLWKVKGMQQYGKNSVVMVDEIICSSPPKYRFPEAGLRIMITNKFGPRTRMRMASRLIINEVDVTKSFVFDTVQRQRLIQSANGSGKLLQNGRHGNIENGNIPVVNQEEENEQDNLSPFSVPDGKMNKVKWILTWPLIFMLFCTIPNCSKPRWEKCFMVTFVLSTLWIALFSYFMVWMVTVIGYTLGIPDVIMGITFLAAGTSVPDCMASLIVARQGLGDMAVSNTIGSNVFDILVGLGVPWGLQTMAIDYGSTVKINSKGLVYSVALLLGSVALTVFGIHVNKWKLDRKLGIYVLFLYAVFLCFSILIEFNVFTFVNFPMCRE</sequence>
<feature type="transmembrane region" description="Helical" evidence="9">
    <location>
        <begin position="20"/>
        <end position="38"/>
    </location>
</feature>
<feature type="domain" description="Sodium/calcium exchanger membrane region" evidence="10">
    <location>
        <begin position="365"/>
        <end position="514"/>
    </location>
</feature>
<comment type="catalytic activity">
    <reaction evidence="8">
        <text>Ca(2+)(out) + K(+)(out) + 4 Na(+)(in) = Ca(2+)(in) + K(+)(in) + 4 Na(+)(out)</text>
        <dbReference type="Rhea" id="RHEA:69967"/>
        <dbReference type="ChEBI" id="CHEBI:29101"/>
        <dbReference type="ChEBI" id="CHEBI:29103"/>
        <dbReference type="ChEBI" id="CHEBI:29108"/>
    </reaction>
</comment>
<dbReference type="AlphaFoldDB" id="A0A091G418"/>
<name>A0A091G418_CUCCA</name>
<evidence type="ECO:0000256" key="8">
    <source>
        <dbReference type="ARBA" id="ARBA00033627"/>
    </source>
</evidence>
<dbReference type="GO" id="GO:0005262">
    <property type="term" value="F:calcium channel activity"/>
    <property type="evidence" value="ECO:0007669"/>
    <property type="project" value="TreeGrafter"/>
</dbReference>
<dbReference type="EMBL" id="KL447747">
    <property type="protein sequence ID" value="KFO76678.1"/>
    <property type="molecule type" value="Genomic_DNA"/>
</dbReference>
<gene>
    <name evidence="11" type="ORF">N303_11903</name>
</gene>
<dbReference type="GO" id="GO:0005886">
    <property type="term" value="C:plasma membrane"/>
    <property type="evidence" value="ECO:0007669"/>
    <property type="project" value="TreeGrafter"/>
</dbReference>
<dbReference type="InterPro" id="IPR044880">
    <property type="entry name" value="NCX_ion-bd_dom_sf"/>
</dbReference>
<feature type="transmembrane region" description="Helical" evidence="9">
    <location>
        <begin position="363"/>
        <end position="386"/>
    </location>
</feature>
<evidence type="ECO:0000256" key="9">
    <source>
        <dbReference type="SAM" id="Phobius"/>
    </source>
</evidence>
<dbReference type="GO" id="GO:0006874">
    <property type="term" value="P:intracellular calcium ion homeostasis"/>
    <property type="evidence" value="ECO:0007669"/>
    <property type="project" value="TreeGrafter"/>
</dbReference>
<keyword evidence="4" id="KW-0406">Ion transport</keyword>
<keyword evidence="5 9" id="KW-0812">Transmembrane</keyword>
<keyword evidence="4" id="KW-0813">Transport</keyword>
<dbReference type="InterPro" id="IPR004481">
    <property type="entry name" value="K/Na/Ca-exchanger"/>
</dbReference>
<dbReference type="GO" id="GO:0007608">
    <property type="term" value="P:sensory perception of smell"/>
    <property type="evidence" value="ECO:0007669"/>
    <property type="project" value="TreeGrafter"/>
</dbReference>
<feature type="transmembrane region" description="Helical" evidence="9">
    <location>
        <begin position="469"/>
        <end position="489"/>
    </location>
</feature>
<dbReference type="PANTHER" id="PTHR10846">
    <property type="entry name" value="SODIUM/POTASSIUM/CALCIUM EXCHANGER"/>
    <property type="match status" value="1"/>
</dbReference>
<keyword evidence="4" id="KW-0106">Calcium</keyword>
<keyword evidence="4" id="KW-0109">Calcium transport</keyword>
<feature type="transmembrane region" description="Helical" evidence="9">
    <location>
        <begin position="398"/>
        <end position="421"/>
    </location>
</feature>
<evidence type="ECO:0000313" key="11">
    <source>
        <dbReference type="EMBL" id="KFO76678.1"/>
    </source>
</evidence>